<dbReference type="PROSITE" id="PS50847">
    <property type="entry name" value="GRAM_POS_ANCHORING"/>
    <property type="match status" value="1"/>
</dbReference>
<dbReference type="Proteomes" id="UP000478682">
    <property type="component" value="Unassembled WGS sequence"/>
</dbReference>
<evidence type="ECO:0000256" key="2">
    <source>
        <dbReference type="ARBA" id="ARBA00022512"/>
    </source>
</evidence>
<protein>
    <submittedName>
        <fullName evidence="10">DUF5011 domain-containing protein</fullName>
    </submittedName>
</protein>
<dbReference type="Pfam" id="PF17210">
    <property type="entry name" value="SdrD_B"/>
    <property type="match status" value="1"/>
</dbReference>
<feature type="compositionally biased region" description="Basic and acidic residues" evidence="6">
    <location>
        <begin position="129"/>
        <end position="144"/>
    </location>
</feature>
<dbReference type="InterPro" id="IPR033764">
    <property type="entry name" value="Sdr_B"/>
</dbReference>
<evidence type="ECO:0000313" key="10">
    <source>
        <dbReference type="EMBL" id="EAG1892854.1"/>
    </source>
</evidence>
<evidence type="ECO:0000313" key="9">
    <source>
        <dbReference type="EMBL" id="EAE2353311.1"/>
    </source>
</evidence>
<evidence type="ECO:0000256" key="7">
    <source>
        <dbReference type="SAM" id="Phobius"/>
    </source>
</evidence>
<keyword evidence="7" id="KW-1133">Transmembrane helix</keyword>
<evidence type="ECO:0000259" key="8">
    <source>
        <dbReference type="PROSITE" id="PS50847"/>
    </source>
</evidence>
<feature type="domain" description="Gram-positive cocci surface proteins LPxTG" evidence="8">
    <location>
        <begin position="1981"/>
        <end position="2015"/>
    </location>
</feature>
<evidence type="ECO:0000313" key="11">
    <source>
        <dbReference type="Proteomes" id="UP000336166"/>
    </source>
</evidence>
<dbReference type="Pfam" id="PF00746">
    <property type="entry name" value="Gram_pos_anchor"/>
    <property type="match status" value="1"/>
</dbReference>
<keyword evidence="7" id="KW-0472">Membrane</keyword>
<reference evidence="11 12" key="1">
    <citation type="submission" date="2018-06" db="EMBL/GenBank/DDBJ databases">
        <authorList>
            <consortium name="PulseNet: The National Subtyping Network for Foodborne Disease Surveillance"/>
            <person name="Tarr C.L."/>
            <person name="Trees E."/>
            <person name="Katz L.S."/>
            <person name="Carleton-Romer H.A."/>
            <person name="Stroika S."/>
            <person name="Kucerova Z."/>
            <person name="Roache K.F."/>
            <person name="Sabol A.L."/>
            <person name="Besser J."/>
            <person name="Gerner-Smidt P."/>
        </authorList>
    </citation>
    <scope>NUCLEOTIDE SEQUENCE [LARGE SCALE GENOMIC DNA]</scope>
    <source>
        <strain evidence="9 11">PNUSAL000134</strain>
        <strain evidence="10 12">PNUSAL002298</strain>
    </source>
</reference>
<dbReference type="EMBL" id="AABATR010000002">
    <property type="protein sequence ID" value="EAG1892854.1"/>
    <property type="molecule type" value="Genomic_DNA"/>
</dbReference>
<sequence>MKRTKSIQRYLVSLMAIFLVLGQLNLATINAFAKENGNEELSYDVKSKLADDKKSSDLSLKVTPVNEQVKVLTIETPDGKKTEGPEASYKAEKNGTADFLVTYKNTSTENAETKTYTASYDVSGIVSEDTSKEADKETNDKETSDTATPVNTTKAETKTLLQAGESDVTLSIPDYDQTAWANGDIKEVTATVDFADSTSTGKKVNFTLPDGMRFVTVPVPSDYQPTSNVDTSILSYLGASDPLSVAITSTTVPDLETTYNKATFGKVSYELDKGTEKASFTFSVRVDAAKYYGATDLKTPIKAEAYVNGSSTPFASAEQTIHAEGDKVVGYAKQDHVKTMFRNWYDSSWLKEVTASEGVYESYNYTKPYSVVNALNQQDSRGARVFMAKHVTTTLYYPEGMEFVGVADSNGNLSPSNANKTITNYPDENKVVIEFNQLNYNGVNDAVYSVKYKVPEGTPAGTYTAAKAPHAVITTYDGEVFETDALTNDPSDLTTVADKDICVVVDPGENKMNLVANDGNINPDNETWAGSIRIDNKHIAGVKTDQMYQIEFDPNWEAYMVNLPFDSTMPDNKITGVMYKTNLNSEYREYKGALTKNNNQTYRLDAQAAGLKDGEYFTVVRANVGAFSPGYVSSEGSAIYRWNSTASYGKAKPGVTSVKFTGSVWATGHQDTTKSTGVSTYSVPEEVTSAANGTATFYNEDGTAVQTAKAGDTISTKATLSLDDYPFGTTTVLNDPSIYLQELDGTTIKPSTIKLTDQDGNNVDFTVTQETANNGNKVYVLKTTDATVGAYVGYPAKAKNLKLSYDTVFDLTLDSTISMDAKDIIAWGGKDVASAVSYNSFQDEGIDINQNGVTSEYLLSVQASPLNISKQDTVVVETFLSLAGEGAKDAYVDGEDSTVSYFTPGTDADYTVQVTNTASSSANTFELYIPIPKTGQNFGPQFQKEAFNWDMKLSGALPLSTDQQSQFEVGYATAATANDYESAGLYTDSVSDFSKVNMVRIKVKTQINAGETQTFKIPLNVNETFDSATTDNKIGERDIYNPYYRVVTNTFSGSLSGTKVGAELVIGEVSGTLFDDKDANGLYEKSKGDKPLANETVELYKWNDATSSYEPATKDGNNVTAKTDANGAYKFDYTSDVGYGKYAVKFPDKAGYQYTQKNAGNDVSIDSDVSYSGADKGWVKEVDSTQPDSQYINAGYYAYTPEQDLKVNLNEKLVQAGKNLEITLPKVASTSGQAAEDTIEPEFFNNIQASSDGYKWTVADAGVATVKTLSDGSAAVVGVSAGDKTIAATDLTIAIQDIFGTTQSSTAPVYVTAPNGTVTQQDGYTLGATDFTMTYQDSVALTDAGSMNLGKTAAFEEVKSGVNSSAEDRISSVKVDQAQLDAIKNGPNTGGTYPLTYSVTKDGKTAEVTIQVTVTADLTTIDAHDSTIYVGDKWTAEDNFDNALNKTGDTVAFADVTVSGSVDTEVAGTYPVTYSYNGVSKTINVTVKDKQSAVNAHDSVIYTGDTWKAEDNFDSALDKDGNSVDFADITVSGTVDTTKAGENEITYTHDGVSTTITVTVKENKEGISAHDSSIYVGDAWKAEDNFDSAFDKDGNVVAFNDVTVTEKPTVDNGKVGAYEVTYTYGKASKTITVTVKDIQTAVNAHDSTIYINDSWNAEDNFDSALDKDGNRLSFADVEVSGTVDINKAGVYPITYTYDGTSTTINVTVKDSLTTVIAHDSVIYAGDKWNAEDNFDSATDKDGNKIDFKNVTVTDASKVDSNKPGIYQVTYSYDGVSTVINVTVEARQTNVDAHDSTIYAGDKWNAKDNFDSATNKKGGNVVFADVTETGQVDPNTPGVYEISYSYDGVKTVVHVTVLENKAQIKVKDSVIQKGDKWNAEDNFIKATNRDGVTIPFSKVTTSGTVNTNKVGTYKVIYTYDPNEGTADAGKELLFVTATIRVEAASADFTPNDSNNTSEKTVININDHTQKTHKATYLEAKPLPKTGDQTNPWTVWGGIALLGLGMLLWATRRKRHQ</sequence>
<comment type="caution">
    <text evidence="10">The sequence shown here is derived from an EMBL/GenBank/DDBJ whole genome shotgun (WGS) entry which is preliminary data.</text>
</comment>
<evidence type="ECO:0000256" key="1">
    <source>
        <dbReference type="ARBA" id="ARBA00004168"/>
    </source>
</evidence>
<dbReference type="InterPro" id="IPR022038">
    <property type="entry name" value="Ig-like_bact"/>
</dbReference>
<evidence type="ECO:0000256" key="5">
    <source>
        <dbReference type="ARBA" id="ARBA00023088"/>
    </source>
</evidence>
<organism evidence="10 12">
    <name type="scientific">Listeria monocytogenes</name>
    <dbReference type="NCBI Taxonomy" id="1639"/>
    <lineage>
        <taxon>Bacteria</taxon>
        <taxon>Bacillati</taxon>
        <taxon>Bacillota</taxon>
        <taxon>Bacilli</taxon>
        <taxon>Bacillales</taxon>
        <taxon>Listeriaceae</taxon>
        <taxon>Listeria</taxon>
    </lineage>
</organism>
<feature type="region of interest" description="Disordered" evidence="6">
    <location>
        <begin position="128"/>
        <end position="152"/>
    </location>
</feature>
<evidence type="ECO:0000256" key="4">
    <source>
        <dbReference type="ARBA" id="ARBA00022729"/>
    </source>
</evidence>
<dbReference type="Pfam" id="PF07523">
    <property type="entry name" value="Big_3"/>
    <property type="match status" value="7"/>
</dbReference>
<gene>
    <name evidence="10" type="ORF">BB997_04440</name>
    <name evidence="9" type="ORF">Y261_02980</name>
</gene>
<dbReference type="InterPro" id="IPR013783">
    <property type="entry name" value="Ig-like_fold"/>
</dbReference>
<evidence type="ECO:0000256" key="6">
    <source>
        <dbReference type="SAM" id="MobiDB-lite"/>
    </source>
</evidence>
<comment type="subcellular location">
    <subcellularLocation>
        <location evidence="1">Secreted</location>
        <location evidence="1">Cell wall</location>
        <topology evidence="1">Peptidoglycan-anchor</topology>
    </subcellularLocation>
</comment>
<dbReference type="NCBIfam" id="TIGR01167">
    <property type="entry name" value="LPXTG_anchor"/>
    <property type="match status" value="1"/>
</dbReference>
<keyword evidence="3" id="KW-0964">Secreted</keyword>
<accession>A0A469ITX8</accession>
<evidence type="ECO:0000313" key="12">
    <source>
        <dbReference type="Proteomes" id="UP000478682"/>
    </source>
</evidence>
<dbReference type="SUPFAM" id="SSF117074">
    <property type="entry name" value="Hypothetical protein PA1324"/>
    <property type="match status" value="1"/>
</dbReference>
<dbReference type="Gene3D" id="2.60.40.10">
    <property type="entry name" value="Immunoglobulins"/>
    <property type="match status" value="8"/>
</dbReference>
<proteinExistence type="predicted"/>
<dbReference type="InterPro" id="IPR019931">
    <property type="entry name" value="LPXTG_anchor"/>
</dbReference>
<keyword evidence="4" id="KW-0732">Signal</keyword>
<dbReference type="Proteomes" id="UP000336166">
    <property type="component" value="Unassembled WGS sequence"/>
</dbReference>
<keyword evidence="5" id="KW-0572">Peptidoglycan-anchor</keyword>
<feature type="transmembrane region" description="Helical" evidence="7">
    <location>
        <begin position="1991"/>
        <end position="2009"/>
    </location>
</feature>
<keyword evidence="7" id="KW-0812">Transmembrane</keyword>
<name>A0A469ITX8_LISMN</name>
<evidence type="ECO:0000256" key="3">
    <source>
        <dbReference type="ARBA" id="ARBA00022525"/>
    </source>
</evidence>
<dbReference type="RefSeq" id="WP_097351806.1">
    <property type="nucleotide sequence ID" value="NZ_JBEQQH010000002.1"/>
</dbReference>
<keyword evidence="2" id="KW-0134">Cell wall</keyword>
<dbReference type="EMBL" id="AAAREG010000002">
    <property type="protein sequence ID" value="EAE2353311.1"/>
    <property type="molecule type" value="Genomic_DNA"/>
</dbReference>